<organism evidence="2 3">
    <name type="scientific">Halocaridina rubra</name>
    <name type="common">Hawaiian red shrimp</name>
    <dbReference type="NCBI Taxonomy" id="373956"/>
    <lineage>
        <taxon>Eukaryota</taxon>
        <taxon>Metazoa</taxon>
        <taxon>Ecdysozoa</taxon>
        <taxon>Arthropoda</taxon>
        <taxon>Crustacea</taxon>
        <taxon>Multicrustacea</taxon>
        <taxon>Malacostraca</taxon>
        <taxon>Eumalacostraca</taxon>
        <taxon>Eucarida</taxon>
        <taxon>Decapoda</taxon>
        <taxon>Pleocyemata</taxon>
        <taxon>Caridea</taxon>
        <taxon>Atyoidea</taxon>
        <taxon>Atyidae</taxon>
        <taxon>Halocaridina</taxon>
    </lineage>
</organism>
<feature type="transmembrane region" description="Helical" evidence="1">
    <location>
        <begin position="503"/>
        <end position="525"/>
    </location>
</feature>
<proteinExistence type="predicted"/>
<feature type="transmembrane region" description="Helical" evidence="1">
    <location>
        <begin position="23"/>
        <end position="42"/>
    </location>
</feature>
<dbReference type="AlphaFoldDB" id="A0AAN8X9G1"/>
<feature type="transmembrane region" description="Helical" evidence="1">
    <location>
        <begin position="434"/>
        <end position="456"/>
    </location>
</feature>
<comment type="caution">
    <text evidence="2">The sequence shown here is derived from an EMBL/GenBank/DDBJ whole genome shotgun (WGS) entry which is preliminary data.</text>
</comment>
<dbReference type="Proteomes" id="UP001381693">
    <property type="component" value="Unassembled WGS sequence"/>
</dbReference>
<keyword evidence="1" id="KW-0472">Membrane</keyword>
<feature type="transmembrane region" description="Helical" evidence="1">
    <location>
        <begin position="113"/>
        <end position="135"/>
    </location>
</feature>
<gene>
    <name evidence="2" type="ORF">SK128_005858</name>
</gene>
<feature type="transmembrane region" description="Helical" evidence="1">
    <location>
        <begin position="468"/>
        <end position="491"/>
    </location>
</feature>
<evidence type="ECO:0000256" key="1">
    <source>
        <dbReference type="SAM" id="Phobius"/>
    </source>
</evidence>
<dbReference type="SUPFAM" id="SSF103473">
    <property type="entry name" value="MFS general substrate transporter"/>
    <property type="match status" value="1"/>
</dbReference>
<dbReference type="InterPro" id="IPR036259">
    <property type="entry name" value="MFS_trans_sf"/>
</dbReference>
<dbReference type="InterPro" id="IPR050327">
    <property type="entry name" value="Proton-linked_MCT"/>
</dbReference>
<feature type="transmembrane region" description="Helical" evidence="1">
    <location>
        <begin position="353"/>
        <end position="372"/>
    </location>
</feature>
<feature type="transmembrane region" description="Helical" evidence="1">
    <location>
        <begin position="378"/>
        <end position="397"/>
    </location>
</feature>
<dbReference type="GO" id="GO:0008028">
    <property type="term" value="F:monocarboxylic acid transmembrane transporter activity"/>
    <property type="evidence" value="ECO:0007669"/>
    <property type="project" value="TreeGrafter"/>
</dbReference>
<feature type="transmembrane region" description="Helical" evidence="1">
    <location>
        <begin position="78"/>
        <end position="101"/>
    </location>
</feature>
<sequence>MLFPCFGILYSGYLMERGATSMTTAWIFNIQGFIWNVMGILAKPLVDEFGWRNVGFISITLVSTSLVISAFAPSPLFLFFSLSLLSGIGGGLATSMCFLIVPTYFDRKRGMANAVMMAGICLGEILGPLLVRFLLDEYSFQGANIIIGAILLNSYIGISFFHPIKWHLKNILGHDQYLQSQPSRAIMNHNTDMVKNHLIVTINDSDLSKADIKAFMIKDIHLYQKLVPNSDVVSPLMKKSGVNDYSENRRSSISEYQIRRENTESSNFRRSSTFNSLILNYDIMMSTNLRESRSNSCFGNLHQTKDEKMQSPPISANSKKNINSTFRLIQTTFADLNILKSPRAAIIATGNMLCMNSVLNFVMMVPFAMQALDHSLQDSAWCISVSAICNLLTRLIVSPLSDWERFSMKLCYTGGYAVLAIAMLAFPMVSELRWLEVIMGLFGSALGANMALYNLVMIEYMGVENLAPVFGASGLMVGVGFLFFGTLTGLVRDITNSYAVSMWMLSAMSGTSFLLWLFMPTAVAYDECQAQKKKEDGNYVVQKDWR</sequence>
<dbReference type="PANTHER" id="PTHR11360">
    <property type="entry name" value="MONOCARBOXYLATE TRANSPORTER"/>
    <property type="match status" value="1"/>
</dbReference>
<dbReference type="PANTHER" id="PTHR11360:SF306">
    <property type="entry name" value="RE01051P"/>
    <property type="match status" value="1"/>
</dbReference>
<reference evidence="2 3" key="1">
    <citation type="submission" date="2023-11" db="EMBL/GenBank/DDBJ databases">
        <title>Halocaridina rubra genome assembly.</title>
        <authorList>
            <person name="Smith C."/>
        </authorList>
    </citation>
    <scope>NUCLEOTIDE SEQUENCE [LARGE SCALE GENOMIC DNA]</scope>
    <source>
        <strain evidence="2">EP-1</strain>
        <tissue evidence="2">Whole</tissue>
    </source>
</reference>
<evidence type="ECO:0000313" key="3">
    <source>
        <dbReference type="Proteomes" id="UP001381693"/>
    </source>
</evidence>
<name>A0AAN8X9G1_HALRR</name>
<feature type="transmembrane region" description="Helical" evidence="1">
    <location>
        <begin position="141"/>
        <end position="161"/>
    </location>
</feature>
<protein>
    <submittedName>
        <fullName evidence="2">Uncharacterized protein</fullName>
    </submittedName>
</protein>
<keyword evidence="1" id="KW-0812">Transmembrane</keyword>
<dbReference type="Gene3D" id="1.20.1250.20">
    <property type="entry name" value="MFS general substrate transporter like domains"/>
    <property type="match status" value="2"/>
</dbReference>
<dbReference type="Pfam" id="PF07690">
    <property type="entry name" value="MFS_1"/>
    <property type="match status" value="2"/>
</dbReference>
<feature type="transmembrane region" description="Helical" evidence="1">
    <location>
        <begin position="54"/>
        <end position="72"/>
    </location>
</feature>
<evidence type="ECO:0000313" key="2">
    <source>
        <dbReference type="EMBL" id="KAK7079037.1"/>
    </source>
</evidence>
<dbReference type="EMBL" id="JAXCGZ010007596">
    <property type="protein sequence ID" value="KAK7079037.1"/>
    <property type="molecule type" value="Genomic_DNA"/>
</dbReference>
<feature type="transmembrane region" description="Helical" evidence="1">
    <location>
        <begin position="409"/>
        <end position="428"/>
    </location>
</feature>
<accession>A0AAN8X9G1</accession>
<keyword evidence="3" id="KW-1185">Reference proteome</keyword>
<keyword evidence="1" id="KW-1133">Transmembrane helix</keyword>
<dbReference type="InterPro" id="IPR011701">
    <property type="entry name" value="MFS"/>
</dbReference>